<keyword evidence="2" id="KW-1133">Transmembrane helix</keyword>
<proteinExistence type="predicted"/>
<dbReference type="PANTHER" id="PTHR30386">
    <property type="entry name" value="MEMBRANE FUSION SUBUNIT OF EMRAB-TOLC MULTIDRUG EFFLUX PUMP"/>
    <property type="match status" value="1"/>
</dbReference>
<evidence type="ECO:0000313" key="5">
    <source>
        <dbReference type="Proteomes" id="UP000244892"/>
    </source>
</evidence>
<gene>
    <name evidence="4" type="ORF">DEH84_01680</name>
</gene>
<dbReference type="InterPro" id="IPR058647">
    <property type="entry name" value="BSH_CzcB-like"/>
</dbReference>
<evidence type="ECO:0000256" key="1">
    <source>
        <dbReference type="SAM" id="Coils"/>
    </source>
</evidence>
<name>A0A2U8FMY1_9BURK</name>
<feature type="transmembrane region" description="Helical" evidence="2">
    <location>
        <begin position="43"/>
        <end position="62"/>
    </location>
</feature>
<dbReference type="AlphaFoldDB" id="A0A2U8FMY1"/>
<dbReference type="PANTHER" id="PTHR30386:SF28">
    <property type="entry name" value="EXPORTED PROTEIN"/>
    <property type="match status" value="1"/>
</dbReference>
<feature type="domain" description="CzcB-like barrel-sandwich hybrid" evidence="3">
    <location>
        <begin position="83"/>
        <end position="303"/>
    </location>
</feature>
<keyword evidence="2" id="KW-0812">Transmembrane</keyword>
<dbReference type="RefSeq" id="WP_109034163.1">
    <property type="nucleotide sequence ID" value="NZ_CP029210.1"/>
</dbReference>
<dbReference type="OrthoDB" id="9775513at2"/>
<dbReference type="Gene3D" id="2.40.30.170">
    <property type="match status" value="1"/>
</dbReference>
<protein>
    <recommendedName>
        <fullName evidence="3">CzcB-like barrel-sandwich hybrid domain-containing protein</fullName>
    </recommendedName>
</protein>
<dbReference type="Pfam" id="PF25973">
    <property type="entry name" value="BSH_CzcB"/>
    <property type="match status" value="1"/>
</dbReference>
<dbReference type="InterPro" id="IPR011053">
    <property type="entry name" value="Single_hybrid_motif"/>
</dbReference>
<reference evidence="4 5" key="1">
    <citation type="submission" date="2018-05" db="EMBL/GenBank/DDBJ databases">
        <title>complete genome sequence of Aquabacterium olei NBRC 110486.</title>
        <authorList>
            <person name="Tang B."/>
            <person name="Chang J."/>
            <person name="Zhang L."/>
            <person name="Yang H."/>
        </authorList>
    </citation>
    <scope>NUCLEOTIDE SEQUENCE [LARGE SCALE GENOMIC DNA]</scope>
    <source>
        <strain evidence="4 5">NBRC 110486</strain>
    </source>
</reference>
<keyword evidence="5" id="KW-1185">Reference proteome</keyword>
<accession>A0A2U8FMY1</accession>
<dbReference type="KEGG" id="aon:DEH84_01680"/>
<evidence type="ECO:0000259" key="3">
    <source>
        <dbReference type="Pfam" id="PF25973"/>
    </source>
</evidence>
<dbReference type="Proteomes" id="UP000244892">
    <property type="component" value="Chromosome"/>
</dbReference>
<keyword evidence="1" id="KW-0175">Coiled coil</keyword>
<dbReference type="InterPro" id="IPR050739">
    <property type="entry name" value="MFP"/>
</dbReference>
<sequence length="425" mass="46677">MTTTPPSPPPRDDGPLFRPEALAARVGTLTGPALSIGPVGARVWTALVVALALAVLGVLIWGQHTRKERVTGVLQARSGVSTLVAPGTGVLMRLPVKEGQTVRAGDVLAEIHQTQHSDLGDALSQVEVSLRERQQALRTEAARRHDSLQARLSGLDERTSHLRQSARSLQTELQLQAQQQAVAERLLEQMRPLRDDRIVSELQFAQQLQLVTQHASRQQELRRQSTQMQAELAQVQTDRQHLLADEAAQSALRQRDALTLHAEQAQRRREQVMLLRAPVNGTVTNLRLAEGQTVAGGATVLSVVPAASPLEAVLRVPSTAMGFLRPGQTVRLAYDAFPYQRFGQHRGQITAIPLADVPASELGGNRQDTRAVFLVHVALERDTVVAYGQALPLRSGHTLVADIEIERRALWRWLFDPLFAFTGRL</sequence>
<evidence type="ECO:0000256" key="2">
    <source>
        <dbReference type="SAM" id="Phobius"/>
    </source>
</evidence>
<dbReference type="Gene3D" id="2.40.50.100">
    <property type="match status" value="1"/>
</dbReference>
<dbReference type="SUPFAM" id="SSF51230">
    <property type="entry name" value="Single hybrid motif"/>
    <property type="match status" value="1"/>
</dbReference>
<organism evidence="4 5">
    <name type="scientific">Aquabacterium olei</name>
    <dbReference type="NCBI Taxonomy" id="1296669"/>
    <lineage>
        <taxon>Bacteria</taxon>
        <taxon>Pseudomonadati</taxon>
        <taxon>Pseudomonadota</taxon>
        <taxon>Betaproteobacteria</taxon>
        <taxon>Burkholderiales</taxon>
        <taxon>Aquabacterium</taxon>
    </lineage>
</organism>
<dbReference type="EMBL" id="CP029210">
    <property type="protein sequence ID" value="AWI52287.1"/>
    <property type="molecule type" value="Genomic_DNA"/>
</dbReference>
<keyword evidence="2" id="KW-0472">Membrane</keyword>
<dbReference type="PRINTS" id="PR01490">
    <property type="entry name" value="RTXTOXIND"/>
</dbReference>
<evidence type="ECO:0000313" key="4">
    <source>
        <dbReference type="EMBL" id="AWI52287.1"/>
    </source>
</evidence>
<feature type="coiled-coil region" evidence="1">
    <location>
        <begin position="218"/>
        <end position="268"/>
    </location>
</feature>